<evidence type="ECO:0000256" key="3">
    <source>
        <dbReference type="ARBA" id="ARBA00037678"/>
    </source>
</evidence>
<evidence type="ECO:0000259" key="10">
    <source>
        <dbReference type="SMART" id="SM00829"/>
    </source>
</evidence>
<dbReference type="Pfam" id="PF00107">
    <property type="entry name" value="ADH_zinc_N"/>
    <property type="match status" value="1"/>
</dbReference>
<feature type="domain" description="Enoyl reductase (ER)" evidence="10">
    <location>
        <begin position="1"/>
        <end position="347"/>
    </location>
</feature>
<dbReference type="InterPro" id="IPR011032">
    <property type="entry name" value="GroES-like_sf"/>
</dbReference>
<comment type="catalytic activity">
    <reaction evidence="8">
        <text>2-deoxy-scyllo-inosamine + NAD(+) = 3-amino-2,3-dideoxy-scyllo-inosose + NADH + H(+)</text>
        <dbReference type="Rhea" id="RHEA:33883"/>
        <dbReference type="ChEBI" id="CHEBI:15378"/>
        <dbReference type="ChEBI" id="CHEBI:57540"/>
        <dbReference type="ChEBI" id="CHEBI:57945"/>
        <dbReference type="ChEBI" id="CHEBI:65002"/>
        <dbReference type="ChEBI" id="CHEBI:65003"/>
        <dbReference type="EC" id="1.1.1.329"/>
    </reaction>
</comment>
<evidence type="ECO:0000256" key="5">
    <source>
        <dbReference type="ARBA" id="ARBA00038004"/>
    </source>
</evidence>
<dbReference type="Proteomes" id="UP001501391">
    <property type="component" value="Unassembled WGS sequence"/>
</dbReference>
<evidence type="ECO:0000256" key="1">
    <source>
        <dbReference type="ARBA" id="ARBA00001947"/>
    </source>
</evidence>
<dbReference type="Pfam" id="PF08240">
    <property type="entry name" value="ADH_N"/>
    <property type="match status" value="1"/>
</dbReference>
<dbReference type="InterPro" id="IPR050129">
    <property type="entry name" value="Zn_alcohol_dh"/>
</dbReference>
<dbReference type="InterPro" id="IPR036291">
    <property type="entry name" value="NAD(P)-bd_dom_sf"/>
</dbReference>
<name>A0ABN3BUG4_9ACTN</name>
<reference evidence="11 12" key="1">
    <citation type="journal article" date="2019" name="Int. J. Syst. Evol. Microbiol.">
        <title>The Global Catalogue of Microorganisms (GCM) 10K type strain sequencing project: providing services to taxonomists for standard genome sequencing and annotation.</title>
        <authorList>
            <consortium name="The Broad Institute Genomics Platform"/>
            <consortium name="The Broad Institute Genome Sequencing Center for Infectious Disease"/>
            <person name="Wu L."/>
            <person name="Ma J."/>
        </authorList>
    </citation>
    <scope>NUCLEOTIDE SEQUENCE [LARGE SCALE GENOMIC DNA]</scope>
    <source>
        <strain evidence="11 12">JCM 14924</strain>
    </source>
</reference>
<evidence type="ECO:0000256" key="9">
    <source>
        <dbReference type="ARBA" id="ARBA00049085"/>
    </source>
</evidence>
<gene>
    <name evidence="11" type="ORF">GCM10009787_51010</name>
</gene>
<dbReference type="Gene3D" id="3.90.180.10">
    <property type="entry name" value="Medium-chain alcohol dehydrogenases, catalytic domain"/>
    <property type="match status" value="1"/>
</dbReference>
<dbReference type="EC" id="1.1.1.329" evidence="6"/>
<dbReference type="InterPro" id="IPR013154">
    <property type="entry name" value="ADH-like_N"/>
</dbReference>
<proteinExistence type="inferred from homology"/>
<dbReference type="SUPFAM" id="SSF50129">
    <property type="entry name" value="GroES-like"/>
    <property type="match status" value="1"/>
</dbReference>
<sequence length="349" mass="35642">MEELDVAEAGPGEVVVGVEYGGVCGTDAHLWSGRLDIPTPVVLGHEGLGTVERIGAGGLADANGEPLAVGDTVMWASSVSCGSCVPCRMHEEPTLCERRTTYGVNLPVANAPGPSGSWSERMVLRAGTSVVKLPAGVPPASAMSLACAGPTMIHALYGRRPVRLGESVVVQGSGPVGLAAAAMAQLAGAAQVIVVGGPESRLAAARRLGIGDHHIDIIDGMDAAAALAEVRALTGGYGADLVIECAGAPDAVPQGIAMARRGGSYLVVGQYTDRGEVAVNPHQLVHRQLSLLGSWGFTGAHLVAYVNLLPALTARFDLASLVTEFPMADCEEALRQVGTGGVLKAVLRP</sequence>
<dbReference type="SMART" id="SM00829">
    <property type="entry name" value="PKS_ER"/>
    <property type="match status" value="1"/>
</dbReference>
<comment type="caution">
    <text evidence="11">The sequence shown here is derived from an EMBL/GenBank/DDBJ whole genome shotgun (WGS) entry which is preliminary data.</text>
</comment>
<keyword evidence="12" id="KW-1185">Reference proteome</keyword>
<keyword evidence="2" id="KW-0560">Oxidoreductase</keyword>
<dbReference type="EMBL" id="BAAAOQ010000017">
    <property type="protein sequence ID" value="GAA2200373.1"/>
    <property type="molecule type" value="Genomic_DNA"/>
</dbReference>
<evidence type="ECO:0000313" key="11">
    <source>
        <dbReference type="EMBL" id="GAA2200373.1"/>
    </source>
</evidence>
<dbReference type="InterPro" id="IPR013149">
    <property type="entry name" value="ADH-like_C"/>
</dbReference>
<evidence type="ECO:0000256" key="8">
    <source>
        <dbReference type="ARBA" id="ARBA00048685"/>
    </source>
</evidence>
<dbReference type="RefSeq" id="WP_346163654.1">
    <property type="nucleotide sequence ID" value="NZ_BAAAOQ010000017.1"/>
</dbReference>
<protein>
    <recommendedName>
        <fullName evidence="7">2-deoxy-scyllo-inosamine dehydrogenase</fullName>
        <ecNumber evidence="6">1.1.1.329</ecNumber>
    </recommendedName>
</protein>
<evidence type="ECO:0000256" key="2">
    <source>
        <dbReference type="ARBA" id="ARBA00023002"/>
    </source>
</evidence>
<comment type="pathway">
    <text evidence="4">Metabolic intermediate biosynthesis; 2-deoxystreptamine biosynthesis; 2-deoxystreptamine from D-glucose 6-phosphate: step 3/4.</text>
</comment>
<evidence type="ECO:0000313" key="12">
    <source>
        <dbReference type="Proteomes" id="UP001501391"/>
    </source>
</evidence>
<accession>A0ABN3BUG4</accession>
<comment type="function">
    <text evidence="3">Catalyzes the oxidation of 2-deoxy-scyllo-inosamine (DOIA) with NAD(+) or NADP(+), forming 3-amino-2,3-dideoxy-scyllo-inosose (amino-DOI).</text>
</comment>
<dbReference type="PANTHER" id="PTHR43401">
    <property type="entry name" value="L-THREONINE 3-DEHYDROGENASE"/>
    <property type="match status" value="1"/>
</dbReference>
<evidence type="ECO:0000256" key="4">
    <source>
        <dbReference type="ARBA" id="ARBA00037908"/>
    </source>
</evidence>
<dbReference type="InterPro" id="IPR020843">
    <property type="entry name" value="ER"/>
</dbReference>
<evidence type="ECO:0000256" key="7">
    <source>
        <dbReference type="ARBA" id="ARBA00039387"/>
    </source>
</evidence>
<dbReference type="Gene3D" id="3.40.50.720">
    <property type="entry name" value="NAD(P)-binding Rossmann-like Domain"/>
    <property type="match status" value="1"/>
</dbReference>
<comment type="similarity">
    <text evidence="5">Belongs to the zinc-containing alcohol dehydrogenase family. DOIA dehydrogenase subfamily.</text>
</comment>
<comment type="cofactor">
    <cofactor evidence="1">
        <name>Zn(2+)</name>
        <dbReference type="ChEBI" id="CHEBI:29105"/>
    </cofactor>
</comment>
<organism evidence="11 12">
    <name type="scientific">Streptomyces bangladeshensis</name>
    <dbReference type="NCBI Taxonomy" id="295352"/>
    <lineage>
        <taxon>Bacteria</taxon>
        <taxon>Bacillati</taxon>
        <taxon>Actinomycetota</taxon>
        <taxon>Actinomycetes</taxon>
        <taxon>Kitasatosporales</taxon>
        <taxon>Streptomycetaceae</taxon>
        <taxon>Streptomyces</taxon>
    </lineage>
</organism>
<evidence type="ECO:0000256" key="6">
    <source>
        <dbReference type="ARBA" id="ARBA00039102"/>
    </source>
</evidence>
<comment type="catalytic activity">
    <reaction evidence="9">
        <text>2-deoxy-scyllo-inosamine + NADP(+) = 3-amino-2,3-dideoxy-scyllo-inosose + NADPH + H(+)</text>
        <dbReference type="Rhea" id="RHEA:33879"/>
        <dbReference type="ChEBI" id="CHEBI:15378"/>
        <dbReference type="ChEBI" id="CHEBI:57783"/>
        <dbReference type="ChEBI" id="CHEBI:58349"/>
        <dbReference type="ChEBI" id="CHEBI:65002"/>
        <dbReference type="ChEBI" id="CHEBI:65003"/>
        <dbReference type="EC" id="1.1.1.329"/>
    </reaction>
</comment>
<dbReference type="SUPFAM" id="SSF51735">
    <property type="entry name" value="NAD(P)-binding Rossmann-fold domains"/>
    <property type="match status" value="1"/>
</dbReference>